<dbReference type="RefSeq" id="WP_007915466.1">
    <property type="nucleotide sequence ID" value="NZ_ADVG01000003.1"/>
</dbReference>
<feature type="compositionally biased region" description="Basic and acidic residues" evidence="1">
    <location>
        <begin position="407"/>
        <end position="418"/>
    </location>
</feature>
<dbReference type="AlphaFoldDB" id="D6TV77"/>
<dbReference type="EMBL" id="ADVG01000003">
    <property type="protein sequence ID" value="EFH84177.1"/>
    <property type="molecule type" value="Genomic_DNA"/>
</dbReference>
<evidence type="ECO:0000259" key="2">
    <source>
        <dbReference type="Pfam" id="PF13546"/>
    </source>
</evidence>
<gene>
    <name evidence="3" type="ORF">Krac_5199</name>
</gene>
<protein>
    <recommendedName>
        <fullName evidence="2">Transposase IS701-like DDE domain-containing protein</fullName>
    </recommendedName>
</protein>
<dbReference type="Proteomes" id="UP000004508">
    <property type="component" value="Unassembled WGS sequence"/>
</dbReference>
<accession>D6TV77</accession>
<dbReference type="Pfam" id="PF13546">
    <property type="entry name" value="DDE_5"/>
    <property type="match status" value="1"/>
</dbReference>
<feature type="domain" description="Transposase IS701-like DDE" evidence="2">
    <location>
        <begin position="9"/>
        <end position="233"/>
    </location>
</feature>
<dbReference type="STRING" id="485913.Krac_5199"/>
<evidence type="ECO:0000313" key="3">
    <source>
        <dbReference type="EMBL" id="EFH84177.1"/>
    </source>
</evidence>
<organism evidence="3 4">
    <name type="scientific">Ktedonobacter racemifer DSM 44963</name>
    <dbReference type="NCBI Taxonomy" id="485913"/>
    <lineage>
        <taxon>Bacteria</taxon>
        <taxon>Bacillati</taxon>
        <taxon>Chloroflexota</taxon>
        <taxon>Ktedonobacteria</taxon>
        <taxon>Ktedonobacterales</taxon>
        <taxon>Ktedonobacteraceae</taxon>
        <taxon>Ktedonobacter</taxon>
    </lineage>
</organism>
<evidence type="ECO:0000313" key="4">
    <source>
        <dbReference type="Proteomes" id="UP000004508"/>
    </source>
</evidence>
<evidence type="ECO:0000256" key="1">
    <source>
        <dbReference type="SAM" id="MobiDB-lite"/>
    </source>
</evidence>
<dbReference type="SUPFAM" id="SSF53098">
    <property type="entry name" value="Ribonuclease H-like"/>
    <property type="match status" value="1"/>
</dbReference>
<dbReference type="eggNOG" id="COG3385">
    <property type="taxonomic scope" value="Bacteria"/>
</dbReference>
<reference evidence="3 4" key="1">
    <citation type="journal article" date="2011" name="Stand. Genomic Sci.">
        <title>Non-contiguous finished genome sequence and contextual data of the filamentous soil bacterium Ktedonobacter racemifer type strain (SOSP1-21).</title>
        <authorList>
            <person name="Chang Y.J."/>
            <person name="Land M."/>
            <person name="Hauser L."/>
            <person name="Chertkov O."/>
            <person name="Del Rio T.G."/>
            <person name="Nolan M."/>
            <person name="Copeland A."/>
            <person name="Tice H."/>
            <person name="Cheng J.F."/>
            <person name="Lucas S."/>
            <person name="Han C."/>
            <person name="Goodwin L."/>
            <person name="Pitluck S."/>
            <person name="Ivanova N."/>
            <person name="Ovchinikova G."/>
            <person name="Pati A."/>
            <person name="Chen A."/>
            <person name="Palaniappan K."/>
            <person name="Mavromatis K."/>
            <person name="Liolios K."/>
            <person name="Brettin T."/>
            <person name="Fiebig A."/>
            <person name="Rohde M."/>
            <person name="Abt B."/>
            <person name="Goker M."/>
            <person name="Detter J.C."/>
            <person name="Woyke T."/>
            <person name="Bristow J."/>
            <person name="Eisen J.A."/>
            <person name="Markowitz V."/>
            <person name="Hugenholtz P."/>
            <person name="Kyrpides N.C."/>
            <person name="Klenk H.P."/>
            <person name="Lapidus A."/>
        </authorList>
    </citation>
    <scope>NUCLEOTIDE SEQUENCE [LARGE SCALE GENOMIC DNA]</scope>
    <source>
        <strain evidence="4">DSM 44963</strain>
    </source>
</reference>
<dbReference type="NCBIfam" id="NF041680">
    <property type="entry name" value="transp_NF041680"/>
    <property type="match status" value="1"/>
</dbReference>
<dbReference type="InterPro" id="IPR012337">
    <property type="entry name" value="RNaseH-like_sf"/>
</dbReference>
<feature type="region of interest" description="Disordered" evidence="1">
    <location>
        <begin position="211"/>
        <end position="245"/>
    </location>
</feature>
<feature type="region of interest" description="Disordered" evidence="1">
    <location>
        <begin position="387"/>
        <end position="432"/>
    </location>
</feature>
<feature type="compositionally biased region" description="Basic and acidic residues" evidence="1">
    <location>
        <begin position="219"/>
        <end position="237"/>
    </location>
</feature>
<keyword evidence="4" id="KW-1185">Reference proteome</keyword>
<dbReference type="Gene3D" id="3.90.350.10">
    <property type="entry name" value="Transposase Inhibitor Protein From Tn5, Chain A, domain 1"/>
    <property type="match status" value="1"/>
</dbReference>
<comment type="caution">
    <text evidence="3">The sequence shown here is derived from an EMBL/GenBank/DDBJ whole genome shotgun (WGS) entry which is preliminary data.</text>
</comment>
<sequence>MLRQFRHDIYDCFQRSRDAPFNTVDALMTETQAKSFPELSQSPWFERKWASLYEAFEDGRIDAQYLREVFARYLPKSDPEKWQWIGIDASKIARPDAVTSADRTAQYVHNLPECKNPITFGWQFSTVVALAEDPSSWTYQLDQQRITSDTTAIEVAYSQLKLLVPQLPKNTIVVLDRGYDANWLWCRCSTLGIGVLGRLKMNRCFYRVAPPPTKKKGSPRKDGAKLQPKDLTTHGDPDGTWNGTDEKERPVEIIWWKHMHVKQARYLDLTIIRVVRPHATNKERDPRVSWFVWMGDESVDITRVGLGYARRFGQEHGYRFDKQALMWEQPRLRTPEQFERWTQIVAIVHNHLVLARDLVEPELHPWENKQRTPSLQQVRRGMHKLLPRLGTPAQPPQPRGKSKGRSKGTEVKKAERFPVIRKTPKLPQLVPS</sequence>
<proteinExistence type="predicted"/>
<name>D6TV77_KTERA</name>
<dbReference type="InterPro" id="IPR038721">
    <property type="entry name" value="IS701-like_DDE_dom"/>
</dbReference>
<dbReference type="InParanoid" id="D6TV77"/>